<dbReference type="PANTHER" id="PTHR31139:SF4">
    <property type="entry name" value="ECTOPIC P GRANULES PROTEIN 5 HOMOLOG"/>
    <property type="match status" value="1"/>
</dbReference>
<feature type="domain" description="Epg5-like central TPR repeats" evidence="4">
    <location>
        <begin position="1558"/>
        <end position="1950"/>
    </location>
</feature>
<feature type="domain" description="Epg5-like TPR" evidence="5">
    <location>
        <begin position="1116"/>
        <end position="1306"/>
    </location>
</feature>
<accession>A0A9N9TJB7</accession>
<dbReference type="GO" id="GO:0097352">
    <property type="term" value="P:autophagosome maturation"/>
    <property type="evidence" value="ECO:0007669"/>
    <property type="project" value="TreeGrafter"/>
</dbReference>
<dbReference type="InterPro" id="IPR059030">
    <property type="entry name" value="TPR_Epg5_mid"/>
</dbReference>
<evidence type="ECO:0000313" key="7">
    <source>
        <dbReference type="Proteomes" id="UP001153712"/>
    </source>
</evidence>
<gene>
    <name evidence="6" type="ORF">PHYEVI_LOCUS2735</name>
</gene>
<evidence type="ECO:0000256" key="2">
    <source>
        <dbReference type="ARBA" id="ARBA00023006"/>
    </source>
</evidence>
<feature type="compositionally biased region" description="Polar residues" evidence="3">
    <location>
        <begin position="20"/>
        <end position="31"/>
    </location>
</feature>
<sequence length="2423" mass="278064">MEIAKDQTKKKKKNKGNKAGTHNQDYTSTDNQEYFESVAASSVECIPTIECSTSSDKTKLETNHFTDISGIQETNDNGEIINQNESTSIIQDSKKMPDNQIVSIESDSETNKKDEILELHISENSSNLETLILEEENAEKPIRLEKVLNDNKQLVKEIKMTETINENDIEEIQLDIKPYTESQLSALYYNQELVTLETFIDQYVNAELKGTTMKQHPLHELLTNYLKIRERITGNTLELEQIRKEYKANQENLWTGETVTVTGKGMCQDGTAVSASHSYNRSIFHRSVFQNIVRILGNVQDLTYENHTLYTYSAEDLRLQIELYLQSVMHNCMNVTQLSKDAAVALTIQDEPAHLKPYFGELRMCISILFSFQRKLIRESQFIKETRCWLSHLVAILLRIANYQDHLFILNHILRCPAGVGSWASSFVQTPLELNNTDSPFANFQINHLLTIFSAILTPVVSREQFLEDLSVKNDACAEAIWVMVDSDGEEDDEEASIKPLKENDLVALLNQLPLDDLFRNILLIRQKNFQDVYDVESITEHHILRYLAFSTVVLKILYKGIQTYSQPRYNQFSKRLSRFIRHVAQYATDQWEQFLMVQRLDDKAMLHRLQVEYDAFFLRAIYYLYSSQKLGAWQFLAVIPYNMVSIKTLWKVFFFLHSTDDQAVDILNPHAKDDYSRKIWEKELRGQFEEKLGCLEDAEVYYLLNTFANMALARGDADMGFIHSATLDLLHVGFLNAATQESCSKSARILLTHVTSKHPHLLSNILKEVKDNMDKIGALSLYLYEELPLSIWRLSDNDLELISRLLLNNPMGSYESKLSRMILSRLNWDRIPYEIHCEVALLVVQCAFQEPGIENWAWQTVLRLKLHISDKAFTEIGRVQDLERFDVLTKGVREQNCLAVFVSLLMTSWGHMVPLVCTKGLAQLLYLQSQQKHEAVLFALYLIVPIFVHSQECMINLEKFQEILMNLLNADRGYVSMAKSLVYSQNTVLQQFGNMIESQIVNYSYYGLDSPRYLVRLWTNSLVSMSGWNKDMGIMHLMDVIVRTAFLYSDTIDTVYDILRDLSQANTPQESPGAISSLFKWVSSNNSNGSLISNSLSAFTWLAYLTISVEHEERERRTGLWNEILVQLSKQKGKINVDLAIKKAASSLKIPSFVSSYLCIYRWAQQALDTPLDHPLLPLLWQKFFNLFLARIPNPSIVEKSCVGEKFFDGLVNFGFFKRIKRRLQQSIEYFRDKIDVKDEENEELSKKPFYQSCERIFRAYSLWLEEPRLQENNLLLKNLPPQYEPDRLIRIMQGENTPWMDFLDIEKLTSQQQSHVRVWRINNFREKTNVNRPLLNPESNDPIQRIIARLSSYDKPKPAPTVAFSAPVVPNIEFGNAEEMFKSLEQCFKTLKQCAHNHALKLSEQKALDSAYKELAPQLYRSVLNRVKKKVPCKGRNQTCYCAGAAEIVLEMQEARINERIDHQITSNRSTYESLLAQALQPASLNLCSASVTLQKTISTLQGQLYCNPCTAELGVELFYRILSMLNEEIEAYPPTKTLFSVCLERLGQSHVRAVEREMPRLLNKILQDPKASEHLAPHFSPGDAGTANLLLMYSTICRDMGRKHDVAFALLSKFEIENWLGRKNPKISQRSQLVQLVVEALTKLGYDPPVEAATLHCLYRRHLLLIFEHQFPEHYGEVLVLLLKASSANPEANSLSESVWMDVLNFLSQPVPLNLKAPLRDQLRQYAQHQNVLQHQELLDTAELLARHFTQERLQYGIYGLYPKCRVYMDVYTLLLGTVGHGIIVSMLNTHQGLLGDKLCEKIWPYLRDMFAPWLVPYSMQNLKENMASWIQQLADDRSVLLPWIPADTGFAQKILCSFRECVSFVIHTLPASSSILSYIWQWYVTCYAHKSVKDHVLTSVHKTFLTFPWHNFWPSVVDVEYMLKVVDQYLPECHAFLGHVFTSIHWSNWLGHLSAAPEKLRIRVHECFFNLIVKLCNEPNVRKNQYEQAKSLLIQAEQFDWTILDGPRYQYVMDWLVMSCDPSVIFKNDPLDLDYRLLHFLKVAAAPTPDSTIKRLIFIKTTVKLLSVYSNRNKSSISRKEQDIAVLVTRQLNDLETTVSDENELIMLLSEILCTLNIDDVKCFALGSFIKWIENKPGNGIVIRSLLKTLGTVVTDYDILASLLEVTISSYFVNTVSDDFQPNWREIGELLNISIPKQTELQQSILNKSCLLALNAILVQMMSKQNNTEILLNLCLEWLVSVKISESTEPKIPLIWCGFLMLTLQHADKDEPHSGAVLHKFARILLQISDEKGPGKWGRGILSAIGLSKQGPVSAEFKFLCRALAGYVLAQLPEMKGEPQAVRKFANAPARVGQSGGNTECVKVLLTMDFGQSQGKIKECAELSLKQIQDSNNSLHNARKFVMLLVKQFYTKPYLIDIG</sequence>
<proteinExistence type="inferred from homology"/>
<protein>
    <recommendedName>
        <fullName evidence="8">Ectopic P granules protein 5 homolog</fullName>
    </recommendedName>
</protein>
<dbReference type="Proteomes" id="UP001153712">
    <property type="component" value="Chromosome 12"/>
</dbReference>
<evidence type="ECO:0000313" key="6">
    <source>
        <dbReference type="EMBL" id="CAG9856312.1"/>
    </source>
</evidence>
<dbReference type="EMBL" id="OU900105">
    <property type="protein sequence ID" value="CAG9856312.1"/>
    <property type="molecule type" value="Genomic_DNA"/>
</dbReference>
<dbReference type="PANTHER" id="PTHR31139">
    <property type="entry name" value="ECTOPIC P GRANULES PROTEIN 5 HOMOLOG"/>
    <property type="match status" value="1"/>
</dbReference>
<evidence type="ECO:0008006" key="8">
    <source>
        <dbReference type="Google" id="ProtNLM"/>
    </source>
</evidence>
<organism evidence="6 7">
    <name type="scientific">Phyllotreta striolata</name>
    <name type="common">Striped flea beetle</name>
    <name type="synonym">Crioceris striolata</name>
    <dbReference type="NCBI Taxonomy" id="444603"/>
    <lineage>
        <taxon>Eukaryota</taxon>
        <taxon>Metazoa</taxon>
        <taxon>Ecdysozoa</taxon>
        <taxon>Arthropoda</taxon>
        <taxon>Hexapoda</taxon>
        <taxon>Insecta</taxon>
        <taxon>Pterygota</taxon>
        <taxon>Neoptera</taxon>
        <taxon>Endopterygota</taxon>
        <taxon>Coleoptera</taxon>
        <taxon>Polyphaga</taxon>
        <taxon>Cucujiformia</taxon>
        <taxon>Chrysomeloidea</taxon>
        <taxon>Chrysomelidae</taxon>
        <taxon>Galerucinae</taxon>
        <taxon>Alticini</taxon>
        <taxon>Phyllotreta</taxon>
    </lineage>
</organism>
<evidence type="ECO:0000259" key="5">
    <source>
        <dbReference type="Pfam" id="PF26573"/>
    </source>
</evidence>
<keyword evidence="2" id="KW-0072">Autophagy</keyword>
<dbReference type="OrthoDB" id="75419at2759"/>
<reference evidence="6" key="1">
    <citation type="submission" date="2022-01" db="EMBL/GenBank/DDBJ databases">
        <authorList>
            <person name="King R."/>
        </authorList>
    </citation>
    <scope>NUCLEOTIDE SEQUENCE</scope>
</reference>
<dbReference type="InterPro" id="IPR058750">
    <property type="entry name" value="TPR_Epg5"/>
</dbReference>
<keyword evidence="7" id="KW-1185">Reference proteome</keyword>
<dbReference type="GO" id="GO:0005737">
    <property type="term" value="C:cytoplasm"/>
    <property type="evidence" value="ECO:0007669"/>
    <property type="project" value="TreeGrafter"/>
</dbReference>
<feature type="region of interest" description="Disordered" evidence="3">
    <location>
        <begin position="1"/>
        <end position="31"/>
    </location>
</feature>
<evidence type="ECO:0000256" key="3">
    <source>
        <dbReference type="SAM" id="MobiDB-lite"/>
    </source>
</evidence>
<dbReference type="Pfam" id="PF26573">
    <property type="entry name" value="TPR_Epg5_2"/>
    <property type="match status" value="1"/>
</dbReference>
<dbReference type="InterPro" id="IPR051436">
    <property type="entry name" value="Autophagy-related_EPG5"/>
</dbReference>
<dbReference type="Pfam" id="PF26103">
    <property type="entry name" value="TPR_Epg5"/>
    <property type="match status" value="1"/>
</dbReference>
<evidence type="ECO:0000256" key="1">
    <source>
        <dbReference type="ARBA" id="ARBA00010948"/>
    </source>
</evidence>
<name>A0A9N9TJB7_PHYSR</name>
<comment type="similarity">
    <text evidence="1">Belongs to the EPG5 family.</text>
</comment>
<evidence type="ECO:0000259" key="4">
    <source>
        <dbReference type="Pfam" id="PF26103"/>
    </source>
</evidence>